<keyword evidence="2" id="KW-1185">Reference proteome</keyword>
<accession>A0A9K3HPH8</accession>
<gene>
    <name evidence="1" type="ORF">HanXRQr2_Chr11g0490261</name>
</gene>
<name>A0A9K3HPH8_HELAN</name>
<evidence type="ECO:0000313" key="2">
    <source>
        <dbReference type="Proteomes" id="UP000215914"/>
    </source>
</evidence>
<reference evidence="1" key="1">
    <citation type="journal article" date="2017" name="Nature">
        <title>The sunflower genome provides insights into oil metabolism, flowering and Asterid evolution.</title>
        <authorList>
            <person name="Badouin H."/>
            <person name="Gouzy J."/>
            <person name="Grassa C.J."/>
            <person name="Murat F."/>
            <person name="Staton S.E."/>
            <person name="Cottret L."/>
            <person name="Lelandais-Briere C."/>
            <person name="Owens G.L."/>
            <person name="Carrere S."/>
            <person name="Mayjonade B."/>
            <person name="Legrand L."/>
            <person name="Gill N."/>
            <person name="Kane N.C."/>
            <person name="Bowers J.E."/>
            <person name="Hubner S."/>
            <person name="Bellec A."/>
            <person name="Berard A."/>
            <person name="Berges H."/>
            <person name="Blanchet N."/>
            <person name="Boniface M.C."/>
            <person name="Brunel D."/>
            <person name="Catrice O."/>
            <person name="Chaidir N."/>
            <person name="Claudel C."/>
            <person name="Donnadieu C."/>
            <person name="Faraut T."/>
            <person name="Fievet G."/>
            <person name="Helmstetter N."/>
            <person name="King M."/>
            <person name="Knapp S.J."/>
            <person name="Lai Z."/>
            <person name="Le Paslier M.C."/>
            <person name="Lippi Y."/>
            <person name="Lorenzon L."/>
            <person name="Mandel J.R."/>
            <person name="Marage G."/>
            <person name="Marchand G."/>
            <person name="Marquand E."/>
            <person name="Bret-Mestries E."/>
            <person name="Morien E."/>
            <person name="Nambeesan S."/>
            <person name="Nguyen T."/>
            <person name="Pegot-Espagnet P."/>
            <person name="Pouilly N."/>
            <person name="Raftis F."/>
            <person name="Sallet E."/>
            <person name="Schiex T."/>
            <person name="Thomas J."/>
            <person name="Vandecasteele C."/>
            <person name="Vares D."/>
            <person name="Vear F."/>
            <person name="Vautrin S."/>
            <person name="Crespi M."/>
            <person name="Mangin B."/>
            <person name="Burke J.M."/>
            <person name="Salse J."/>
            <person name="Munos S."/>
            <person name="Vincourt P."/>
            <person name="Rieseberg L.H."/>
            <person name="Langlade N.B."/>
        </authorList>
    </citation>
    <scope>NUCLEOTIDE SEQUENCE</scope>
    <source>
        <tissue evidence="1">Leaves</tissue>
    </source>
</reference>
<proteinExistence type="predicted"/>
<protein>
    <submittedName>
        <fullName evidence="1">Uncharacterized protein</fullName>
    </submittedName>
</protein>
<dbReference type="Proteomes" id="UP000215914">
    <property type="component" value="Unassembled WGS sequence"/>
</dbReference>
<dbReference type="Gramene" id="mRNA:HanXRQr2_Chr11g0490261">
    <property type="protein sequence ID" value="CDS:HanXRQr2_Chr11g0490261.1"/>
    <property type="gene ID" value="HanXRQr2_Chr11g0490261"/>
</dbReference>
<organism evidence="1 2">
    <name type="scientific">Helianthus annuus</name>
    <name type="common">Common sunflower</name>
    <dbReference type="NCBI Taxonomy" id="4232"/>
    <lineage>
        <taxon>Eukaryota</taxon>
        <taxon>Viridiplantae</taxon>
        <taxon>Streptophyta</taxon>
        <taxon>Embryophyta</taxon>
        <taxon>Tracheophyta</taxon>
        <taxon>Spermatophyta</taxon>
        <taxon>Magnoliopsida</taxon>
        <taxon>eudicotyledons</taxon>
        <taxon>Gunneridae</taxon>
        <taxon>Pentapetalae</taxon>
        <taxon>asterids</taxon>
        <taxon>campanulids</taxon>
        <taxon>Asterales</taxon>
        <taxon>Asteraceae</taxon>
        <taxon>Asteroideae</taxon>
        <taxon>Heliantheae alliance</taxon>
        <taxon>Heliantheae</taxon>
        <taxon>Helianthus</taxon>
    </lineage>
</organism>
<evidence type="ECO:0000313" key="1">
    <source>
        <dbReference type="EMBL" id="KAF5781990.1"/>
    </source>
</evidence>
<dbReference type="EMBL" id="MNCJ02000326">
    <property type="protein sequence ID" value="KAF5781990.1"/>
    <property type="molecule type" value="Genomic_DNA"/>
</dbReference>
<reference evidence="1" key="2">
    <citation type="submission" date="2020-06" db="EMBL/GenBank/DDBJ databases">
        <title>Helianthus annuus Genome sequencing and assembly Release 2.</title>
        <authorList>
            <person name="Gouzy J."/>
            <person name="Langlade N."/>
            <person name="Munos S."/>
        </authorList>
    </citation>
    <scope>NUCLEOTIDE SEQUENCE</scope>
    <source>
        <tissue evidence="1">Leaves</tissue>
    </source>
</reference>
<comment type="caution">
    <text evidence="1">The sequence shown here is derived from an EMBL/GenBank/DDBJ whole genome shotgun (WGS) entry which is preliminary data.</text>
</comment>
<dbReference type="AlphaFoldDB" id="A0A9K3HPH8"/>
<sequence length="63" mass="7269">MSYAYVSHGLPFCCTFKFGRPCRTTGSVNIDIIIIIFFHSQGKPRQKFNVNTLEHNTKLYAKK</sequence>